<gene>
    <name evidence="2" type="ORF">EOK75_02705</name>
</gene>
<accession>A0A4P8EDN2</accession>
<dbReference type="Proteomes" id="UP000298631">
    <property type="component" value="Chromosome"/>
</dbReference>
<dbReference type="Pfam" id="PF14163">
    <property type="entry name" value="SieB"/>
    <property type="match status" value="1"/>
</dbReference>
<dbReference type="RefSeq" id="WP_137192467.1">
    <property type="nucleotide sequence ID" value="NZ_CP039964.1"/>
</dbReference>
<keyword evidence="1" id="KW-0812">Transmembrane</keyword>
<keyword evidence="1" id="KW-0472">Membrane</keyword>
<keyword evidence="3" id="KW-1185">Reference proteome</keyword>
<feature type="transmembrane region" description="Helical" evidence="1">
    <location>
        <begin position="21"/>
        <end position="38"/>
    </location>
</feature>
<feature type="transmembrane region" description="Helical" evidence="1">
    <location>
        <begin position="50"/>
        <end position="72"/>
    </location>
</feature>
<dbReference type="KEGG" id="pseb:EOK75_02705"/>
<proteinExistence type="predicted"/>
<evidence type="ECO:0000256" key="1">
    <source>
        <dbReference type="SAM" id="Phobius"/>
    </source>
</evidence>
<name>A0A4P8EDN2_9RHOB</name>
<protein>
    <submittedName>
        <fullName evidence="2">Uncharacterized protein</fullName>
    </submittedName>
</protein>
<reference evidence="2 3" key="1">
    <citation type="submission" date="2019-05" db="EMBL/GenBank/DDBJ databases">
        <title>Pseudorhodobacter turbinis sp. nov., isolated from the gut of the Korean turban shell.</title>
        <authorList>
            <person name="Jeong Y.-S."/>
            <person name="Kang W.-R."/>
            <person name="Bae J.-W."/>
        </authorList>
    </citation>
    <scope>NUCLEOTIDE SEQUENCE [LARGE SCALE GENOMIC DNA]</scope>
    <source>
        <strain evidence="2 3">S12M18</strain>
    </source>
</reference>
<sequence length="210" mass="23771">MDFSLKSALDFFVNAAPKPTFLIFVVSTGLTFLFFLNPDLLPDWPKHVDAVAFWAAIVSGLLLLGIIIWEGFDPVRRKVLRWEQRRKELKTLLGLTIDEVAAVSLYAQFRKKTLPIEKHHALTQSLESKGIIKRTFACLLAEGSTAKPTYYSPPEPDAFEFVDTIWQLIVVMDEFKVDAEALRDAINDGKRGDDLRVYLSPKHPTVSCTM</sequence>
<dbReference type="AlphaFoldDB" id="A0A4P8EDN2"/>
<dbReference type="EMBL" id="CP039964">
    <property type="protein sequence ID" value="QCO54797.1"/>
    <property type="molecule type" value="Genomic_DNA"/>
</dbReference>
<evidence type="ECO:0000313" key="2">
    <source>
        <dbReference type="EMBL" id="QCO54797.1"/>
    </source>
</evidence>
<keyword evidence="1" id="KW-1133">Transmembrane helix</keyword>
<dbReference type="InterPro" id="IPR025982">
    <property type="entry name" value="SieB"/>
</dbReference>
<organism evidence="2 3">
    <name type="scientific">Pseudorhodobacter turbinis</name>
    <dbReference type="NCBI Taxonomy" id="2500533"/>
    <lineage>
        <taxon>Bacteria</taxon>
        <taxon>Pseudomonadati</taxon>
        <taxon>Pseudomonadota</taxon>
        <taxon>Alphaproteobacteria</taxon>
        <taxon>Rhodobacterales</taxon>
        <taxon>Paracoccaceae</taxon>
        <taxon>Pseudorhodobacter</taxon>
    </lineage>
</organism>
<evidence type="ECO:0000313" key="3">
    <source>
        <dbReference type="Proteomes" id="UP000298631"/>
    </source>
</evidence>